<feature type="transmembrane region" description="Helical" evidence="1">
    <location>
        <begin position="94"/>
        <end position="113"/>
    </location>
</feature>
<dbReference type="PANTHER" id="PTHR37159:SF1">
    <property type="entry name" value="GH11867P"/>
    <property type="match status" value="1"/>
</dbReference>
<dbReference type="AlphaFoldDB" id="A0AAD7Z8B3"/>
<keyword evidence="3" id="KW-1185">Reference proteome</keyword>
<keyword evidence="1" id="KW-0812">Transmembrane</keyword>
<reference evidence="2" key="2">
    <citation type="submission" date="2023-05" db="EMBL/GenBank/DDBJ databases">
        <authorList>
            <person name="Fouks B."/>
        </authorList>
    </citation>
    <scope>NUCLEOTIDE SEQUENCE</scope>
    <source>
        <strain evidence="2">Stay&amp;Tobe</strain>
        <tissue evidence="2">Testes</tissue>
    </source>
</reference>
<gene>
    <name evidence="2" type="ORF">L9F63_007412</name>
</gene>
<reference evidence="2" key="1">
    <citation type="journal article" date="2023" name="IScience">
        <title>Live-bearing cockroach genome reveals convergent evolutionary mechanisms linked to viviparity in insects and beyond.</title>
        <authorList>
            <person name="Fouks B."/>
            <person name="Harrison M.C."/>
            <person name="Mikhailova A.A."/>
            <person name="Marchal E."/>
            <person name="English S."/>
            <person name="Carruthers M."/>
            <person name="Jennings E.C."/>
            <person name="Chiamaka E.L."/>
            <person name="Frigard R.A."/>
            <person name="Pippel M."/>
            <person name="Attardo G.M."/>
            <person name="Benoit J.B."/>
            <person name="Bornberg-Bauer E."/>
            <person name="Tobe S.S."/>
        </authorList>
    </citation>
    <scope>NUCLEOTIDE SEQUENCE</scope>
    <source>
        <strain evidence="2">Stay&amp;Tobe</strain>
    </source>
</reference>
<sequence length="369" mass="42374">SYTSLTNAVCENGNIDDSGIETELSNSEDSNVESDTAETGNDSIELENLFEASVPSYFINYAEGVRTCGDSGCSIDSKPSWLDYDKYRRGQKVALKYFFGIQFAQLLSLLVVFSGPGGPSNYLSTALRVRSWYLDDLWDPKSEAHKNLKTVRAMHDNLRKNLIATDPEDRDRRSTLSTRCESGCPAIWSTLQKELREDFEGSCPHPRVLEDKFQTFYKKRVCVNQTEMVSGLFGAHNVTEEELDSFVHLWRCIGYLLGVEDKFNFCDGDLKTVRQKTTDLIELIFKPCLRKVTQDWEHMSRCVTEGISFYVPGVTFEVSLMYLCNMLGLYTPRLWAALTFSQKIIYYLTHFTFWFLMRLPGSLEYHNWI</sequence>
<evidence type="ECO:0008006" key="4">
    <source>
        <dbReference type="Google" id="ProtNLM"/>
    </source>
</evidence>
<keyword evidence="1" id="KW-0472">Membrane</keyword>
<dbReference type="EMBL" id="JASPKZ010009821">
    <property type="protein sequence ID" value="KAJ9575766.1"/>
    <property type="molecule type" value="Genomic_DNA"/>
</dbReference>
<evidence type="ECO:0000256" key="1">
    <source>
        <dbReference type="SAM" id="Phobius"/>
    </source>
</evidence>
<dbReference type="Proteomes" id="UP001233999">
    <property type="component" value="Unassembled WGS sequence"/>
</dbReference>
<evidence type="ECO:0000313" key="2">
    <source>
        <dbReference type="EMBL" id="KAJ9575766.1"/>
    </source>
</evidence>
<dbReference type="PANTHER" id="PTHR37159">
    <property type="entry name" value="GH11867P"/>
    <property type="match status" value="1"/>
</dbReference>
<name>A0AAD7Z8B3_DIPPU</name>
<proteinExistence type="predicted"/>
<feature type="non-terminal residue" evidence="2">
    <location>
        <position position="1"/>
    </location>
</feature>
<keyword evidence="1" id="KW-1133">Transmembrane helix</keyword>
<feature type="non-terminal residue" evidence="2">
    <location>
        <position position="369"/>
    </location>
</feature>
<organism evidence="2 3">
    <name type="scientific">Diploptera punctata</name>
    <name type="common">Pacific beetle cockroach</name>
    <dbReference type="NCBI Taxonomy" id="6984"/>
    <lineage>
        <taxon>Eukaryota</taxon>
        <taxon>Metazoa</taxon>
        <taxon>Ecdysozoa</taxon>
        <taxon>Arthropoda</taxon>
        <taxon>Hexapoda</taxon>
        <taxon>Insecta</taxon>
        <taxon>Pterygota</taxon>
        <taxon>Neoptera</taxon>
        <taxon>Polyneoptera</taxon>
        <taxon>Dictyoptera</taxon>
        <taxon>Blattodea</taxon>
        <taxon>Blaberoidea</taxon>
        <taxon>Blaberidae</taxon>
        <taxon>Diplopterinae</taxon>
        <taxon>Diploptera</taxon>
    </lineage>
</organism>
<protein>
    <recommendedName>
        <fullName evidence="4">ER-bound oxygenase mpaB/mpaB'/Rubber oxygenase catalytic domain-containing protein</fullName>
    </recommendedName>
</protein>
<accession>A0AAD7Z8B3</accession>
<evidence type="ECO:0000313" key="3">
    <source>
        <dbReference type="Proteomes" id="UP001233999"/>
    </source>
</evidence>
<comment type="caution">
    <text evidence="2">The sequence shown here is derived from an EMBL/GenBank/DDBJ whole genome shotgun (WGS) entry which is preliminary data.</text>
</comment>